<dbReference type="RefSeq" id="WP_115010585.1">
    <property type="nucleotide sequence ID" value="NZ_UGHV01000001.1"/>
</dbReference>
<dbReference type="PANTHER" id="PTHR33653">
    <property type="entry name" value="RIBONUCLEASE VAPC2"/>
    <property type="match status" value="1"/>
</dbReference>
<dbReference type="GO" id="GO:0000287">
    <property type="term" value="F:magnesium ion binding"/>
    <property type="evidence" value="ECO:0007669"/>
    <property type="project" value="UniProtKB-UniRule"/>
</dbReference>
<dbReference type="CDD" id="cd09881">
    <property type="entry name" value="PIN_VapC4-5_FitB-like"/>
    <property type="match status" value="1"/>
</dbReference>
<keyword evidence="5 8" id="KW-0378">Hydrolase</keyword>
<feature type="binding site" evidence="8">
    <location>
        <position position="99"/>
    </location>
    <ligand>
        <name>Mg(2+)</name>
        <dbReference type="ChEBI" id="CHEBI:18420"/>
    </ligand>
</feature>
<evidence type="ECO:0000256" key="5">
    <source>
        <dbReference type="ARBA" id="ARBA00022801"/>
    </source>
</evidence>
<dbReference type="InterPro" id="IPR029060">
    <property type="entry name" value="PIN-like_dom_sf"/>
</dbReference>
<dbReference type="EMBL" id="UGHV01000001">
    <property type="protein sequence ID" value="STO96268.1"/>
    <property type="molecule type" value="Genomic_DNA"/>
</dbReference>
<feature type="binding site" evidence="8">
    <location>
        <position position="7"/>
    </location>
    <ligand>
        <name>Mg(2+)</name>
        <dbReference type="ChEBI" id="CHEBI:18420"/>
    </ligand>
</feature>
<keyword evidence="6 8" id="KW-0460">Magnesium</keyword>
<dbReference type="GO" id="GO:0016787">
    <property type="term" value="F:hydrolase activity"/>
    <property type="evidence" value="ECO:0007669"/>
    <property type="project" value="UniProtKB-KW"/>
</dbReference>
<comment type="cofactor">
    <cofactor evidence="1 8">
        <name>Mg(2+)</name>
        <dbReference type="ChEBI" id="CHEBI:18420"/>
    </cofactor>
</comment>
<dbReference type="OrthoDB" id="5458135at2"/>
<evidence type="ECO:0000313" key="10">
    <source>
        <dbReference type="EMBL" id="STO96203.1"/>
    </source>
</evidence>
<proteinExistence type="inferred from homology"/>
<name>A0A377J348_9HELI</name>
<dbReference type="SUPFAM" id="SSF88723">
    <property type="entry name" value="PIN domain-like"/>
    <property type="match status" value="1"/>
</dbReference>
<dbReference type="Gene3D" id="3.40.50.1010">
    <property type="entry name" value="5'-nuclease"/>
    <property type="match status" value="1"/>
</dbReference>
<evidence type="ECO:0000256" key="3">
    <source>
        <dbReference type="ARBA" id="ARBA00022722"/>
    </source>
</evidence>
<evidence type="ECO:0000256" key="7">
    <source>
        <dbReference type="ARBA" id="ARBA00038093"/>
    </source>
</evidence>
<evidence type="ECO:0000256" key="4">
    <source>
        <dbReference type="ARBA" id="ARBA00022723"/>
    </source>
</evidence>
<dbReference type="GO" id="GO:0090729">
    <property type="term" value="F:toxin activity"/>
    <property type="evidence" value="ECO:0007669"/>
    <property type="project" value="UniProtKB-KW"/>
</dbReference>
<keyword evidence="8" id="KW-0800">Toxin</keyword>
<protein>
    <recommendedName>
        <fullName evidence="8">Ribonuclease VapC</fullName>
        <shortName evidence="8">RNase VapC</shortName>
        <ecNumber evidence="8">3.1.-.-</ecNumber>
    </recommendedName>
    <alternativeName>
        <fullName evidence="8">Toxin VapC</fullName>
    </alternativeName>
</protein>
<keyword evidence="2 8" id="KW-1277">Toxin-antitoxin system</keyword>
<sequence>MAKIMLDTNICIYILNNKPERIKSHFDKYELGEIAISAISVAELFFGVEKSRFKESNTLALHAFLAHLQVLEFGSKEAGAYAKIRADLERRKALIGAMDMLIASTALANDLTLITNDSKDFKRVVGLRLENWV</sequence>
<dbReference type="EC" id="3.1.-.-" evidence="8"/>
<dbReference type="InterPro" id="IPR022907">
    <property type="entry name" value="VapC_family"/>
</dbReference>
<evidence type="ECO:0000256" key="8">
    <source>
        <dbReference type="HAMAP-Rule" id="MF_00265"/>
    </source>
</evidence>
<accession>A0A377J348</accession>
<evidence type="ECO:0000256" key="2">
    <source>
        <dbReference type="ARBA" id="ARBA00022649"/>
    </source>
</evidence>
<keyword evidence="3 8" id="KW-0540">Nuclease</keyword>
<evidence type="ECO:0000259" key="9">
    <source>
        <dbReference type="Pfam" id="PF01850"/>
    </source>
</evidence>
<dbReference type="AlphaFoldDB" id="A0A377J348"/>
<evidence type="ECO:0000256" key="6">
    <source>
        <dbReference type="ARBA" id="ARBA00022842"/>
    </source>
</evidence>
<keyword evidence="4 8" id="KW-0479">Metal-binding</keyword>
<dbReference type="InterPro" id="IPR050556">
    <property type="entry name" value="Type_II_TA_system_RNase"/>
</dbReference>
<comment type="function">
    <text evidence="8">Toxic component of a toxin-antitoxin (TA) system. An RNase.</text>
</comment>
<dbReference type="EMBL" id="UGHV01000001">
    <property type="protein sequence ID" value="STO96203.1"/>
    <property type="molecule type" value="Genomic_DNA"/>
</dbReference>
<evidence type="ECO:0000313" key="12">
    <source>
        <dbReference type="Proteomes" id="UP000254841"/>
    </source>
</evidence>
<dbReference type="Proteomes" id="UP000254841">
    <property type="component" value="Unassembled WGS sequence"/>
</dbReference>
<evidence type="ECO:0000256" key="1">
    <source>
        <dbReference type="ARBA" id="ARBA00001946"/>
    </source>
</evidence>
<dbReference type="Pfam" id="PF01850">
    <property type="entry name" value="PIN"/>
    <property type="match status" value="1"/>
</dbReference>
<dbReference type="PANTHER" id="PTHR33653:SF1">
    <property type="entry name" value="RIBONUCLEASE VAPC2"/>
    <property type="match status" value="1"/>
</dbReference>
<reference evidence="10 12" key="1">
    <citation type="submission" date="2018-06" db="EMBL/GenBank/DDBJ databases">
        <authorList>
            <consortium name="Pathogen Informatics"/>
            <person name="Doyle S."/>
        </authorList>
    </citation>
    <scope>NUCLEOTIDE SEQUENCE [LARGE SCALE GENOMIC DNA]</scope>
    <source>
        <strain evidence="10 12">NCTC12410</strain>
    </source>
</reference>
<dbReference type="InterPro" id="IPR002716">
    <property type="entry name" value="PIN_dom"/>
</dbReference>
<gene>
    <name evidence="10" type="primary">vapC_1</name>
    <name evidence="8" type="synonym">vapC</name>
    <name evidence="11" type="synonym">vapC_2</name>
    <name evidence="10" type="ORF">NCTC12410_00012</name>
    <name evidence="11" type="ORF">NCTC12410_00077</name>
</gene>
<feature type="domain" description="PIN" evidence="9">
    <location>
        <begin position="4"/>
        <end position="125"/>
    </location>
</feature>
<dbReference type="GO" id="GO:0004540">
    <property type="term" value="F:RNA nuclease activity"/>
    <property type="evidence" value="ECO:0007669"/>
    <property type="project" value="InterPro"/>
</dbReference>
<organism evidence="10 12">
    <name type="scientific">Helicobacter canis</name>
    <dbReference type="NCBI Taxonomy" id="29419"/>
    <lineage>
        <taxon>Bacteria</taxon>
        <taxon>Pseudomonadati</taxon>
        <taxon>Campylobacterota</taxon>
        <taxon>Epsilonproteobacteria</taxon>
        <taxon>Campylobacterales</taxon>
        <taxon>Helicobacteraceae</taxon>
        <taxon>Helicobacter</taxon>
    </lineage>
</organism>
<dbReference type="HAMAP" id="MF_00265">
    <property type="entry name" value="VapC_Nob1"/>
    <property type="match status" value="1"/>
</dbReference>
<evidence type="ECO:0000313" key="11">
    <source>
        <dbReference type="EMBL" id="STO96268.1"/>
    </source>
</evidence>
<comment type="similarity">
    <text evidence="7 8">Belongs to the PINc/VapC protein family.</text>
</comment>